<feature type="region of interest" description="Disordered" evidence="1">
    <location>
        <begin position="15"/>
        <end position="37"/>
    </location>
</feature>
<feature type="transmembrane region" description="Helical" evidence="2">
    <location>
        <begin position="92"/>
        <end position="113"/>
    </location>
</feature>
<feature type="transmembrane region" description="Helical" evidence="2">
    <location>
        <begin position="284"/>
        <end position="309"/>
    </location>
</feature>
<comment type="caution">
    <text evidence="4">The sequence shown here is derived from an EMBL/GenBank/DDBJ whole genome shotgun (WGS) entry which is preliminary data.</text>
</comment>
<protein>
    <submittedName>
        <fullName evidence="4">Peptidoglycan/LPS O-acetylase OafA/YrhL</fullName>
    </submittedName>
</protein>
<dbReference type="GO" id="GO:0016747">
    <property type="term" value="F:acyltransferase activity, transferring groups other than amino-acyl groups"/>
    <property type="evidence" value="ECO:0007669"/>
    <property type="project" value="InterPro"/>
</dbReference>
<evidence type="ECO:0000313" key="5">
    <source>
        <dbReference type="Proteomes" id="UP000319825"/>
    </source>
</evidence>
<feature type="domain" description="Acyltransferase 3" evidence="3">
    <location>
        <begin position="47"/>
        <end position="367"/>
    </location>
</feature>
<proteinExistence type="predicted"/>
<feature type="transmembrane region" description="Helical" evidence="2">
    <location>
        <begin position="125"/>
        <end position="146"/>
    </location>
</feature>
<keyword evidence="2" id="KW-1133">Transmembrane helix</keyword>
<evidence type="ECO:0000313" key="4">
    <source>
        <dbReference type="EMBL" id="TWH68685.1"/>
    </source>
</evidence>
<organism evidence="4 5">
    <name type="scientific">Micromonospora olivasterospora</name>
    <dbReference type="NCBI Taxonomy" id="1880"/>
    <lineage>
        <taxon>Bacteria</taxon>
        <taxon>Bacillati</taxon>
        <taxon>Actinomycetota</taxon>
        <taxon>Actinomycetes</taxon>
        <taxon>Micromonosporales</taxon>
        <taxon>Micromonosporaceae</taxon>
        <taxon>Micromonospora</taxon>
    </lineage>
</organism>
<accession>A0A562ID77</accession>
<feature type="transmembrane region" description="Helical" evidence="2">
    <location>
        <begin position="254"/>
        <end position="272"/>
    </location>
</feature>
<dbReference type="PANTHER" id="PTHR23028:SF53">
    <property type="entry name" value="ACYL_TRANSF_3 DOMAIN-CONTAINING PROTEIN"/>
    <property type="match status" value="1"/>
</dbReference>
<reference evidence="4 5" key="1">
    <citation type="submission" date="2019-07" db="EMBL/GenBank/DDBJ databases">
        <title>R&amp;d 2014.</title>
        <authorList>
            <person name="Klenk H.-P."/>
        </authorList>
    </citation>
    <scope>NUCLEOTIDE SEQUENCE [LARGE SCALE GENOMIC DNA]</scope>
    <source>
        <strain evidence="4 5">DSM 43868</strain>
    </source>
</reference>
<evidence type="ECO:0000256" key="2">
    <source>
        <dbReference type="SAM" id="Phobius"/>
    </source>
</evidence>
<sequence length="425" mass="47717">MHAGGIAGPDAMVKQELPRQGHGQRPSEITPSRRDVQGQQRRGRLYVLDLLRFFAAISVLGFHVFVDNDNRGAWGAGVEEIFGGALVTVFRYGWMGVEFFFVISGFVICMSCWGRSVTDFAVSRVTRLMPAYVFAVLVTSAALTLWPLETGRPQPSHVLINATMLQTFVGITNIDSVYWTLFIELKFYLLFAIVVWFGLTYRRVVLFCALWMVAALYAEHSQLRPLIQFVESGFAPYFVAGIALYLIHRFGPNLVLWGILGTSMVIGLITLGRRVAGQNAERPVISFEVALPIMFLFYGLMIAVALGWFSWVKWRGLTVIGALTYPVYLMHMQLSRIAVDRLHDTVSPWVLLAGVVTGVLLLAYLTHRFVEKPVARVLRQKLREGFAQIRGGSDDNEHRNDRRMAKIDQRSAPARSPRTDAESVA</sequence>
<keyword evidence="2" id="KW-0472">Membrane</keyword>
<evidence type="ECO:0000256" key="1">
    <source>
        <dbReference type="SAM" id="MobiDB-lite"/>
    </source>
</evidence>
<feature type="compositionally biased region" description="Basic and acidic residues" evidence="1">
    <location>
        <begin position="392"/>
        <end position="409"/>
    </location>
</feature>
<dbReference type="PANTHER" id="PTHR23028">
    <property type="entry name" value="ACETYLTRANSFERASE"/>
    <property type="match status" value="1"/>
</dbReference>
<dbReference type="GO" id="GO:0016020">
    <property type="term" value="C:membrane"/>
    <property type="evidence" value="ECO:0007669"/>
    <property type="project" value="TreeGrafter"/>
</dbReference>
<keyword evidence="5" id="KW-1185">Reference proteome</keyword>
<feature type="transmembrane region" description="Helical" evidence="2">
    <location>
        <begin position="346"/>
        <end position="366"/>
    </location>
</feature>
<feature type="transmembrane region" description="Helical" evidence="2">
    <location>
        <begin position="188"/>
        <end position="214"/>
    </location>
</feature>
<dbReference type="InterPro" id="IPR002656">
    <property type="entry name" value="Acyl_transf_3_dom"/>
</dbReference>
<feature type="transmembrane region" description="Helical" evidence="2">
    <location>
        <begin position="316"/>
        <end position="334"/>
    </location>
</feature>
<feature type="region of interest" description="Disordered" evidence="1">
    <location>
        <begin position="390"/>
        <end position="425"/>
    </location>
</feature>
<evidence type="ECO:0000259" key="3">
    <source>
        <dbReference type="Pfam" id="PF01757"/>
    </source>
</evidence>
<feature type="transmembrane region" description="Helical" evidence="2">
    <location>
        <begin position="45"/>
        <end position="66"/>
    </location>
</feature>
<dbReference type="Proteomes" id="UP000319825">
    <property type="component" value="Unassembled WGS sequence"/>
</dbReference>
<name>A0A562ID77_MICOL</name>
<dbReference type="EMBL" id="VLKE01000001">
    <property type="protein sequence ID" value="TWH68685.1"/>
    <property type="molecule type" value="Genomic_DNA"/>
</dbReference>
<gene>
    <name evidence="4" type="ORF">JD77_03682</name>
</gene>
<keyword evidence="2" id="KW-0812">Transmembrane</keyword>
<dbReference type="InterPro" id="IPR050879">
    <property type="entry name" value="Acyltransferase_3"/>
</dbReference>
<dbReference type="GO" id="GO:0009103">
    <property type="term" value="P:lipopolysaccharide biosynthetic process"/>
    <property type="evidence" value="ECO:0007669"/>
    <property type="project" value="TreeGrafter"/>
</dbReference>
<feature type="transmembrane region" description="Helical" evidence="2">
    <location>
        <begin position="226"/>
        <end position="247"/>
    </location>
</feature>
<dbReference type="AlphaFoldDB" id="A0A562ID77"/>
<dbReference type="Pfam" id="PF01757">
    <property type="entry name" value="Acyl_transf_3"/>
    <property type="match status" value="1"/>
</dbReference>